<evidence type="ECO:0000313" key="21">
    <source>
        <dbReference type="Proteomes" id="UP000289437"/>
    </source>
</evidence>
<evidence type="ECO:0000256" key="14">
    <source>
        <dbReference type="ARBA" id="ARBA00023317"/>
    </source>
</evidence>
<evidence type="ECO:0000256" key="17">
    <source>
        <dbReference type="SAM" id="MobiDB-lite"/>
    </source>
</evidence>
<dbReference type="FunFam" id="3.20.20.60:FF:000025">
    <property type="entry name" value="Pyruvate kinase"/>
    <property type="match status" value="1"/>
</dbReference>
<dbReference type="InterPro" id="IPR015806">
    <property type="entry name" value="Pyrv_Knase_insert_dom_sf"/>
</dbReference>
<reference evidence="21" key="2">
    <citation type="submission" date="2019-02" db="EMBL/GenBank/DDBJ databases">
        <title>Granulicella sibirica sp. nov., a psychrotolerant acidobacterium isolated from an organic soil layer in forested tundra, West Siberia.</title>
        <authorList>
            <person name="Oshkin I.Y."/>
            <person name="Kulichevskaya I.S."/>
            <person name="Rijpstra W.I.C."/>
            <person name="Sinninghe Damste J.S."/>
            <person name="Rakitin A.L."/>
            <person name="Ravin N.V."/>
            <person name="Dedysh S.N."/>
        </authorList>
    </citation>
    <scope>NUCLEOTIDE SEQUENCE [LARGE SCALE GENOMIC DNA]</scope>
    <source>
        <strain evidence="21">AF10</strain>
    </source>
</reference>
<comment type="pathway">
    <text evidence="3 16">Carbohydrate degradation; glycolysis; pyruvate from D-glyceraldehyde 3-phosphate: step 5/5.</text>
</comment>
<dbReference type="Pfam" id="PF00224">
    <property type="entry name" value="PK"/>
    <property type="match status" value="1"/>
</dbReference>
<evidence type="ECO:0000256" key="8">
    <source>
        <dbReference type="ARBA" id="ARBA00022723"/>
    </source>
</evidence>
<evidence type="ECO:0000256" key="7">
    <source>
        <dbReference type="ARBA" id="ARBA00022679"/>
    </source>
</evidence>
<comment type="catalytic activity">
    <reaction evidence="16">
        <text>pyruvate + ATP = phosphoenolpyruvate + ADP + H(+)</text>
        <dbReference type="Rhea" id="RHEA:18157"/>
        <dbReference type="ChEBI" id="CHEBI:15361"/>
        <dbReference type="ChEBI" id="CHEBI:15378"/>
        <dbReference type="ChEBI" id="CHEBI:30616"/>
        <dbReference type="ChEBI" id="CHEBI:58702"/>
        <dbReference type="ChEBI" id="CHEBI:456216"/>
        <dbReference type="EC" id="2.7.1.40"/>
    </reaction>
</comment>
<keyword evidence="11" id="KW-0067">ATP-binding</keyword>
<proteinExistence type="inferred from homology"/>
<evidence type="ECO:0000256" key="1">
    <source>
        <dbReference type="ARBA" id="ARBA00001946"/>
    </source>
</evidence>
<dbReference type="PANTHER" id="PTHR11817">
    <property type="entry name" value="PYRUVATE KINASE"/>
    <property type="match status" value="1"/>
</dbReference>
<dbReference type="InterPro" id="IPR036918">
    <property type="entry name" value="Pyrv_Knase_C_sf"/>
</dbReference>
<dbReference type="SUPFAM" id="SSF51621">
    <property type="entry name" value="Phosphoenolpyruvate/pyruvate domain"/>
    <property type="match status" value="1"/>
</dbReference>
<evidence type="ECO:0000259" key="18">
    <source>
        <dbReference type="Pfam" id="PF00224"/>
    </source>
</evidence>
<gene>
    <name evidence="20" type="ORF">GRAN_0682</name>
</gene>
<evidence type="ECO:0000256" key="16">
    <source>
        <dbReference type="RuleBase" id="RU000504"/>
    </source>
</evidence>
<comment type="cofactor">
    <cofactor evidence="1">
        <name>Mg(2+)</name>
        <dbReference type="ChEBI" id="CHEBI:18420"/>
    </cofactor>
</comment>
<dbReference type="GO" id="GO:0005524">
    <property type="term" value="F:ATP binding"/>
    <property type="evidence" value="ECO:0007669"/>
    <property type="project" value="UniProtKB-KW"/>
</dbReference>
<evidence type="ECO:0000256" key="10">
    <source>
        <dbReference type="ARBA" id="ARBA00022777"/>
    </source>
</evidence>
<dbReference type="PRINTS" id="PR01050">
    <property type="entry name" value="PYRUVTKNASE"/>
</dbReference>
<feature type="region of interest" description="Disordered" evidence="17">
    <location>
        <begin position="422"/>
        <end position="448"/>
    </location>
</feature>
<feature type="domain" description="Pyruvate kinase barrel" evidence="18">
    <location>
        <begin position="2"/>
        <end position="275"/>
    </location>
</feature>
<keyword evidence="21" id="KW-1185">Reference proteome</keyword>
<name>A0A4Q0T390_9BACT</name>
<keyword evidence="10 16" id="KW-0418">Kinase</keyword>
<dbReference type="Gene3D" id="3.40.1380.20">
    <property type="entry name" value="Pyruvate kinase, C-terminal domain"/>
    <property type="match status" value="1"/>
</dbReference>
<dbReference type="UniPathway" id="UPA00109">
    <property type="reaction ID" value="UER00188"/>
</dbReference>
<dbReference type="NCBIfam" id="NF004978">
    <property type="entry name" value="PRK06354.1"/>
    <property type="match status" value="1"/>
</dbReference>
<feature type="domain" description="Pyruvate kinase C-terminal" evidence="19">
    <location>
        <begin position="309"/>
        <end position="421"/>
    </location>
</feature>
<dbReference type="InterPro" id="IPR001697">
    <property type="entry name" value="Pyr_Knase"/>
</dbReference>
<evidence type="ECO:0000256" key="11">
    <source>
        <dbReference type="ARBA" id="ARBA00022840"/>
    </source>
</evidence>
<dbReference type="GO" id="GO:0000287">
    <property type="term" value="F:magnesium ion binding"/>
    <property type="evidence" value="ECO:0007669"/>
    <property type="project" value="UniProtKB-UniRule"/>
</dbReference>
<dbReference type="GO" id="GO:0030955">
    <property type="term" value="F:potassium ion binding"/>
    <property type="evidence" value="ECO:0007669"/>
    <property type="project" value="UniProtKB-UniRule"/>
</dbReference>
<dbReference type="FunFam" id="2.40.33.10:FF:000001">
    <property type="entry name" value="Pyruvate kinase"/>
    <property type="match status" value="1"/>
</dbReference>
<reference evidence="20 21" key="1">
    <citation type="submission" date="2018-11" db="EMBL/GenBank/DDBJ databases">
        <authorList>
            <person name="Mardanov A.V."/>
            <person name="Ravin N.V."/>
            <person name="Dedysh S.N."/>
        </authorList>
    </citation>
    <scope>NUCLEOTIDE SEQUENCE [LARGE SCALE GENOMIC DNA]</scope>
    <source>
        <strain evidence="20 21">AF10</strain>
    </source>
</reference>
<dbReference type="NCBIfam" id="NF004491">
    <property type="entry name" value="PRK05826.1"/>
    <property type="match status" value="1"/>
</dbReference>
<dbReference type="PROSITE" id="PS00110">
    <property type="entry name" value="PYRUVATE_KINASE"/>
    <property type="match status" value="1"/>
</dbReference>
<dbReference type="SUPFAM" id="SSF52935">
    <property type="entry name" value="PK C-terminal domain-like"/>
    <property type="match status" value="1"/>
</dbReference>
<dbReference type="EC" id="2.7.1.40" evidence="5 15"/>
<dbReference type="AlphaFoldDB" id="A0A4Q0T390"/>
<evidence type="ECO:0000313" key="20">
    <source>
        <dbReference type="EMBL" id="RXH57372.1"/>
    </source>
</evidence>
<dbReference type="EMBL" id="RDSM01000001">
    <property type="protein sequence ID" value="RXH57372.1"/>
    <property type="molecule type" value="Genomic_DNA"/>
</dbReference>
<evidence type="ECO:0000256" key="5">
    <source>
        <dbReference type="ARBA" id="ARBA00012142"/>
    </source>
</evidence>
<evidence type="ECO:0000256" key="6">
    <source>
        <dbReference type="ARBA" id="ARBA00018587"/>
    </source>
</evidence>
<evidence type="ECO:0000256" key="13">
    <source>
        <dbReference type="ARBA" id="ARBA00023152"/>
    </source>
</evidence>
<keyword evidence="12 16" id="KW-0460">Magnesium</keyword>
<accession>A0A4Q0T390</accession>
<comment type="caution">
    <text evidence="20">The sequence shown here is derived from an EMBL/GenBank/DDBJ whole genome shotgun (WGS) entry which is preliminary data.</text>
</comment>
<dbReference type="InterPro" id="IPR015795">
    <property type="entry name" value="Pyrv_Knase_C"/>
</dbReference>
<dbReference type="SUPFAM" id="SSF50800">
    <property type="entry name" value="PK beta-barrel domain-like"/>
    <property type="match status" value="1"/>
</dbReference>
<keyword evidence="9" id="KW-0547">Nucleotide-binding</keyword>
<dbReference type="InterPro" id="IPR015813">
    <property type="entry name" value="Pyrv/PenolPyrv_kinase-like_dom"/>
</dbReference>
<sequence>MVRTVAKEERKPICILADLQGPKIRTGKLKDHQPVQLVAGKRLTITPREIAGTAEMVGTTFLTLAENLDPGARILLSDGLIELRVDRLSGMDVVCEIINGGTLGENKGINLPGIPVKVPSLTEKDEEDLIFALGENVDTIAVSFVRTAHDVRHVKARVAACNSDAWVIAKLEKPQAIEHLDSILEVADGIMVARGDLGVEVPPEKVPAIQKHIIRRAAEYRKPVITATQMLESMIENPRPTRAEVSDVANAIYDGTDSVMLSGETAAGKYPVHAVAMMATIVAETEEQIRIDPPSRKPRTHAAKLSVAETICECMAHSAQDLDLAAIAIFTETGSTARLLSKYRPEPPIFALSPFEKVINRSMMLWGTYPILCDRFRDTDKLVNMAELILEDLGFVQKRQVVGIVAGTRTRSGATNFMRLHMVGDRDTEEQKPEKSDKPKKSKGKKKA</sequence>
<organism evidence="20 21">
    <name type="scientific">Granulicella sibirica</name>
    <dbReference type="NCBI Taxonomy" id="2479048"/>
    <lineage>
        <taxon>Bacteria</taxon>
        <taxon>Pseudomonadati</taxon>
        <taxon>Acidobacteriota</taxon>
        <taxon>Terriglobia</taxon>
        <taxon>Terriglobales</taxon>
        <taxon>Acidobacteriaceae</taxon>
        <taxon>Granulicella</taxon>
    </lineage>
</organism>
<evidence type="ECO:0000259" key="19">
    <source>
        <dbReference type="Pfam" id="PF02887"/>
    </source>
</evidence>
<evidence type="ECO:0000256" key="12">
    <source>
        <dbReference type="ARBA" id="ARBA00022842"/>
    </source>
</evidence>
<feature type="compositionally biased region" description="Basic and acidic residues" evidence="17">
    <location>
        <begin position="422"/>
        <end position="439"/>
    </location>
</feature>
<dbReference type="InterPro" id="IPR018209">
    <property type="entry name" value="Pyrv_Knase_AS"/>
</dbReference>
<dbReference type="InterPro" id="IPR040442">
    <property type="entry name" value="Pyrv_kinase-like_dom_sf"/>
</dbReference>
<keyword evidence="7 16" id="KW-0808">Transferase</keyword>
<keyword evidence="13 16" id="KW-0324">Glycolysis</keyword>
<protein>
    <recommendedName>
        <fullName evidence="6 15">Pyruvate kinase</fullName>
        <ecNumber evidence="5 15">2.7.1.40</ecNumber>
    </recommendedName>
</protein>
<comment type="similarity">
    <text evidence="4 16">Belongs to the pyruvate kinase family.</text>
</comment>
<dbReference type="Gene3D" id="2.40.33.10">
    <property type="entry name" value="PK beta-barrel domain-like"/>
    <property type="match status" value="1"/>
</dbReference>
<dbReference type="InterPro" id="IPR015793">
    <property type="entry name" value="Pyrv_Knase_brl"/>
</dbReference>
<dbReference type="Proteomes" id="UP000289437">
    <property type="component" value="Unassembled WGS sequence"/>
</dbReference>
<dbReference type="Pfam" id="PF02887">
    <property type="entry name" value="PK_C"/>
    <property type="match status" value="1"/>
</dbReference>
<dbReference type="GO" id="GO:0004743">
    <property type="term" value="F:pyruvate kinase activity"/>
    <property type="evidence" value="ECO:0007669"/>
    <property type="project" value="UniProtKB-UniRule"/>
</dbReference>
<dbReference type="NCBIfam" id="TIGR01064">
    <property type="entry name" value="pyruv_kin"/>
    <property type="match status" value="1"/>
</dbReference>
<evidence type="ECO:0000256" key="3">
    <source>
        <dbReference type="ARBA" id="ARBA00004997"/>
    </source>
</evidence>
<keyword evidence="14 20" id="KW-0670">Pyruvate</keyword>
<dbReference type="GO" id="GO:0016301">
    <property type="term" value="F:kinase activity"/>
    <property type="evidence" value="ECO:0007669"/>
    <property type="project" value="UniProtKB-KW"/>
</dbReference>
<keyword evidence="8" id="KW-0479">Metal-binding</keyword>
<dbReference type="InterPro" id="IPR011037">
    <property type="entry name" value="Pyrv_Knase-like_insert_dom_sf"/>
</dbReference>
<dbReference type="Gene3D" id="3.20.20.60">
    <property type="entry name" value="Phosphoenolpyruvate-binding domains"/>
    <property type="match status" value="1"/>
</dbReference>
<evidence type="ECO:0000256" key="9">
    <source>
        <dbReference type="ARBA" id="ARBA00022741"/>
    </source>
</evidence>
<evidence type="ECO:0000256" key="15">
    <source>
        <dbReference type="NCBIfam" id="TIGR01064"/>
    </source>
</evidence>
<comment type="cofactor">
    <cofactor evidence="2">
        <name>K(+)</name>
        <dbReference type="ChEBI" id="CHEBI:29103"/>
    </cofactor>
</comment>
<evidence type="ECO:0000256" key="2">
    <source>
        <dbReference type="ARBA" id="ARBA00001958"/>
    </source>
</evidence>
<evidence type="ECO:0000256" key="4">
    <source>
        <dbReference type="ARBA" id="ARBA00008663"/>
    </source>
</evidence>